<dbReference type="OrthoDB" id="4360026at2759"/>
<organism evidence="1 2">
    <name type="scientific">Polytolypa hystricis (strain UAMH7299)</name>
    <dbReference type="NCBI Taxonomy" id="1447883"/>
    <lineage>
        <taxon>Eukaryota</taxon>
        <taxon>Fungi</taxon>
        <taxon>Dikarya</taxon>
        <taxon>Ascomycota</taxon>
        <taxon>Pezizomycotina</taxon>
        <taxon>Eurotiomycetes</taxon>
        <taxon>Eurotiomycetidae</taxon>
        <taxon>Onygenales</taxon>
        <taxon>Onygenales incertae sedis</taxon>
        <taxon>Polytolypa</taxon>
    </lineage>
</organism>
<gene>
    <name evidence="1" type="ORF">AJ80_01429</name>
</gene>
<comment type="caution">
    <text evidence="1">The sequence shown here is derived from an EMBL/GenBank/DDBJ whole genome shotgun (WGS) entry which is preliminary data.</text>
</comment>
<proteinExistence type="predicted"/>
<dbReference type="AlphaFoldDB" id="A0A2B7Z139"/>
<reference evidence="1 2" key="1">
    <citation type="submission" date="2017-10" db="EMBL/GenBank/DDBJ databases">
        <title>Comparative genomics in systemic dimorphic fungi from Ajellomycetaceae.</title>
        <authorList>
            <person name="Munoz J.F."/>
            <person name="Mcewen J.G."/>
            <person name="Clay O.K."/>
            <person name="Cuomo C.A."/>
        </authorList>
    </citation>
    <scope>NUCLEOTIDE SEQUENCE [LARGE SCALE GENOMIC DNA]</scope>
    <source>
        <strain evidence="1 2">UAMH7299</strain>
    </source>
</reference>
<evidence type="ECO:0000313" key="2">
    <source>
        <dbReference type="Proteomes" id="UP000224634"/>
    </source>
</evidence>
<dbReference type="EMBL" id="PDNA01000012">
    <property type="protein sequence ID" value="PGH26848.1"/>
    <property type="molecule type" value="Genomic_DNA"/>
</dbReference>
<sequence>MDFDSSDEESPVDVEELRTTNLSLPEIFHLEYYHAEECAAAIRGEKVPYCLGHLVARLCVLRGIRYHAGFATEFRDLSDHPEFSRALNARSIMSNDIPNMTSPEEFPYCIWHPDVATEETYRELARGYPQMRYHVGRACAVAGYLDLYRELDLLPDVSIAEEARDNQKNGETIFNKIMSQPVKSVNPDQPRRVAGLNGDTAVRSLLDIKQRFTEPMKMLGQFWESTLDENHYFNITEDCAIDEYDSETPDESAVAPLLYSPLPTDLPPSNKDILILVAAYNGDIDIYARLRRPKMISSECECIIRGIYHSTMFAKWWSLQPGLSHQHREIRQAIHARFIMSNDLSRIKTTLTRKIYHI</sequence>
<evidence type="ECO:0000313" key="1">
    <source>
        <dbReference type="EMBL" id="PGH26848.1"/>
    </source>
</evidence>
<name>A0A2B7Z139_POLH7</name>
<dbReference type="Proteomes" id="UP000224634">
    <property type="component" value="Unassembled WGS sequence"/>
</dbReference>
<protein>
    <submittedName>
        <fullName evidence="1">Uncharacterized protein</fullName>
    </submittedName>
</protein>
<accession>A0A2B7Z139</accession>
<dbReference type="STRING" id="1447883.A0A2B7Z139"/>
<keyword evidence="2" id="KW-1185">Reference proteome</keyword>